<dbReference type="Proteomes" id="UP001548832">
    <property type="component" value="Unassembled WGS sequence"/>
</dbReference>
<dbReference type="EMBL" id="JBEWSZ010000002">
    <property type="protein sequence ID" value="MET2830880.1"/>
    <property type="molecule type" value="Genomic_DNA"/>
</dbReference>
<evidence type="ECO:0000313" key="2">
    <source>
        <dbReference type="Proteomes" id="UP001548832"/>
    </source>
</evidence>
<reference evidence="1 2" key="1">
    <citation type="submission" date="2024-06" db="EMBL/GenBank/DDBJ databases">
        <authorList>
            <person name="Kim D.-U."/>
        </authorList>
    </citation>
    <scope>NUCLEOTIDE SEQUENCE [LARGE SCALE GENOMIC DNA]</scope>
    <source>
        <strain evidence="1 2">KACC15460</strain>
    </source>
</reference>
<proteinExistence type="predicted"/>
<accession>A0ABV2DLI7</accession>
<comment type="caution">
    <text evidence="1">The sequence shown here is derived from an EMBL/GenBank/DDBJ whole genome shotgun (WGS) entry which is preliminary data.</text>
</comment>
<name>A0ABV2DLI7_9HYPH</name>
<sequence>MEKTNDLFQLERLCKAIDEGDKSDEPERCHLDQGALLTTPAAANAMQSGGGSPELGI</sequence>
<protein>
    <submittedName>
        <fullName evidence="1">Uncharacterized protein</fullName>
    </submittedName>
</protein>
<evidence type="ECO:0000313" key="1">
    <source>
        <dbReference type="EMBL" id="MET2830880.1"/>
    </source>
</evidence>
<organism evidence="1 2">
    <name type="scientific">Mesorhizobium shangrilense</name>
    <dbReference type="NCBI Taxonomy" id="460060"/>
    <lineage>
        <taxon>Bacteria</taxon>
        <taxon>Pseudomonadati</taxon>
        <taxon>Pseudomonadota</taxon>
        <taxon>Alphaproteobacteria</taxon>
        <taxon>Hyphomicrobiales</taxon>
        <taxon>Phyllobacteriaceae</taxon>
        <taxon>Mesorhizobium</taxon>
    </lineage>
</organism>
<dbReference type="RefSeq" id="WP_354462947.1">
    <property type="nucleotide sequence ID" value="NZ_JBEWSZ010000002.1"/>
</dbReference>
<keyword evidence="2" id="KW-1185">Reference proteome</keyword>
<gene>
    <name evidence="1" type="ORF">ABVQ20_28210</name>
</gene>